<evidence type="ECO:0000313" key="2">
    <source>
        <dbReference type="EMBL" id="MCE0480546.1"/>
    </source>
</evidence>
<name>A0ABS8VLL3_DATST</name>
<feature type="region of interest" description="Disordered" evidence="1">
    <location>
        <begin position="56"/>
        <end position="89"/>
    </location>
</feature>
<keyword evidence="3" id="KW-1185">Reference proteome</keyword>
<accession>A0ABS8VLL3</accession>
<gene>
    <name evidence="2" type="ORF">HAX54_037487</name>
</gene>
<evidence type="ECO:0000256" key="1">
    <source>
        <dbReference type="SAM" id="MobiDB-lite"/>
    </source>
</evidence>
<sequence>MRFSGVLRLFGEKKWRESGSEVAGGILGGDCLVVLLPVVVVYEGIYGEEKRRSFAESYGGQREGRGSWVFSGGQWSRQQQREKKVKGRRRPVVCMQLWRRGRRIFDEEGERRPRRGNGDEKNGGRRYGGSPENGVRKEKQRGVGGCC</sequence>
<evidence type="ECO:0000313" key="3">
    <source>
        <dbReference type="Proteomes" id="UP000823775"/>
    </source>
</evidence>
<protein>
    <submittedName>
        <fullName evidence="2">Uncharacterized protein</fullName>
    </submittedName>
</protein>
<proteinExistence type="predicted"/>
<dbReference type="Proteomes" id="UP000823775">
    <property type="component" value="Unassembled WGS sequence"/>
</dbReference>
<reference evidence="2 3" key="1">
    <citation type="journal article" date="2021" name="BMC Genomics">
        <title>Datura genome reveals duplications of psychoactive alkaloid biosynthetic genes and high mutation rate following tissue culture.</title>
        <authorList>
            <person name="Rajewski A."/>
            <person name="Carter-House D."/>
            <person name="Stajich J."/>
            <person name="Litt A."/>
        </authorList>
    </citation>
    <scope>NUCLEOTIDE SEQUENCE [LARGE SCALE GENOMIC DNA]</scope>
    <source>
        <strain evidence="2">AR-01</strain>
    </source>
</reference>
<feature type="region of interest" description="Disordered" evidence="1">
    <location>
        <begin position="108"/>
        <end position="147"/>
    </location>
</feature>
<comment type="caution">
    <text evidence="2">The sequence shown here is derived from an EMBL/GenBank/DDBJ whole genome shotgun (WGS) entry which is preliminary data.</text>
</comment>
<organism evidence="2 3">
    <name type="scientific">Datura stramonium</name>
    <name type="common">Jimsonweed</name>
    <name type="synonym">Common thornapple</name>
    <dbReference type="NCBI Taxonomy" id="4076"/>
    <lineage>
        <taxon>Eukaryota</taxon>
        <taxon>Viridiplantae</taxon>
        <taxon>Streptophyta</taxon>
        <taxon>Embryophyta</taxon>
        <taxon>Tracheophyta</taxon>
        <taxon>Spermatophyta</taxon>
        <taxon>Magnoliopsida</taxon>
        <taxon>eudicotyledons</taxon>
        <taxon>Gunneridae</taxon>
        <taxon>Pentapetalae</taxon>
        <taxon>asterids</taxon>
        <taxon>lamiids</taxon>
        <taxon>Solanales</taxon>
        <taxon>Solanaceae</taxon>
        <taxon>Solanoideae</taxon>
        <taxon>Datureae</taxon>
        <taxon>Datura</taxon>
    </lineage>
</organism>
<feature type="compositionally biased region" description="Basic and acidic residues" evidence="1">
    <location>
        <begin position="108"/>
        <end position="123"/>
    </location>
</feature>
<dbReference type="EMBL" id="JACEIK010005027">
    <property type="protein sequence ID" value="MCE0480546.1"/>
    <property type="molecule type" value="Genomic_DNA"/>
</dbReference>